<feature type="transmembrane region" description="Helical" evidence="5">
    <location>
        <begin position="152"/>
        <end position="173"/>
    </location>
</feature>
<dbReference type="PIRSF" id="PIRSF006060">
    <property type="entry name" value="AA_transporter"/>
    <property type="match status" value="1"/>
</dbReference>
<dbReference type="Proteomes" id="UP000789508">
    <property type="component" value="Unassembled WGS sequence"/>
</dbReference>
<evidence type="ECO:0000313" key="6">
    <source>
        <dbReference type="EMBL" id="CAG8480553.1"/>
    </source>
</evidence>
<feature type="transmembrane region" description="Helical" evidence="5">
    <location>
        <begin position="99"/>
        <end position="132"/>
    </location>
</feature>
<proteinExistence type="predicted"/>
<keyword evidence="4 5" id="KW-0472">Membrane</keyword>
<keyword evidence="3 5" id="KW-1133">Transmembrane helix</keyword>
<gene>
    <name evidence="6" type="ORF">ALEPTO_LOCUS2466</name>
</gene>
<dbReference type="Gene3D" id="1.20.1740.10">
    <property type="entry name" value="Amino acid/polyamine transporter I"/>
    <property type="match status" value="1"/>
</dbReference>
<evidence type="ECO:0000256" key="3">
    <source>
        <dbReference type="ARBA" id="ARBA00022989"/>
    </source>
</evidence>
<dbReference type="AlphaFoldDB" id="A0A9N8WEZ3"/>
<feature type="transmembrane region" description="Helical" evidence="5">
    <location>
        <begin position="472"/>
        <end position="493"/>
    </location>
</feature>
<evidence type="ECO:0000256" key="1">
    <source>
        <dbReference type="ARBA" id="ARBA00004141"/>
    </source>
</evidence>
<feature type="transmembrane region" description="Helical" evidence="5">
    <location>
        <begin position="418"/>
        <end position="440"/>
    </location>
</feature>
<keyword evidence="7" id="KW-1185">Reference proteome</keyword>
<feature type="transmembrane region" description="Helical" evidence="5">
    <location>
        <begin position="383"/>
        <end position="406"/>
    </location>
</feature>
<dbReference type="PANTHER" id="PTHR11785:SF353">
    <property type="entry name" value="METHIONINE TRANSPORTER (EUROFUNG)"/>
    <property type="match status" value="1"/>
</dbReference>
<evidence type="ECO:0000313" key="7">
    <source>
        <dbReference type="Proteomes" id="UP000789508"/>
    </source>
</evidence>
<protein>
    <submittedName>
        <fullName evidence="6">5254_t:CDS:1</fullName>
    </submittedName>
</protein>
<dbReference type="GO" id="GO:0016020">
    <property type="term" value="C:membrane"/>
    <property type="evidence" value="ECO:0007669"/>
    <property type="project" value="UniProtKB-SubCell"/>
</dbReference>
<name>A0A9N8WEZ3_9GLOM</name>
<feature type="transmembrane region" description="Helical" evidence="5">
    <location>
        <begin position="358"/>
        <end position="377"/>
    </location>
</feature>
<keyword evidence="2 5" id="KW-0812">Transmembrane</keyword>
<feature type="transmembrane region" description="Helical" evidence="5">
    <location>
        <begin position="225"/>
        <end position="242"/>
    </location>
</feature>
<comment type="subcellular location">
    <subcellularLocation>
        <location evidence="1">Membrane</location>
        <topology evidence="1">Multi-pass membrane protein</topology>
    </subcellularLocation>
</comment>
<dbReference type="Pfam" id="PF13520">
    <property type="entry name" value="AA_permease_2"/>
    <property type="match status" value="1"/>
</dbReference>
<evidence type="ECO:0000256" key="4">
    <source>
        <dbReference type="ARBA" id="ARBA00023136"/>
    </source>
</evidence>
<dbReference type="OrthoDB" id="10062876at2759"/>
<organism evidence="6 7">
    <name type="scientific">Ambispora leptoticha</name>
    <dbReference type="NCBI Taxonomy" id="144679"/>
    <lineage>
        <taxon>Eukaryota</taxon>
        <taxon>Fungi</taxon>
        <taxon>Fungi incertae sedis</taxon>
        <taxon>Mucoromycota</taxon>
        <taxon>Glomeromycotina</taxon>
        <taxon>Glomeromycetes</taxon>
        <taxon>Archaeosporales</taxon>
        <taxon>Ambisporaceae</taxon>
        <taxon>Ambispora</taxon>
    </lineage>
</organism>
<sequence>MDEQGSSNNSDDNQEIPLLGTFDGIGNNCNNMIGVGIFSSPGLVLKEIQSPGIALILWAVGGIAALFGSLTYVELGSSISDGGGETVYLEKAYQRPKALFSYIFSFTMIVAIRPAFISAVANVFAQYFLYLIKAKERCDIDYLHPNKYIADWNFWQLRLCSLATIFIVTFYHIQSNRWANHINQTLTIIKTLTLLVISIIGLATIPHVINDPDTNWKNMFPSNATISASSLTAALIAILFAYDGWNNLNYSLDEFRNPQEELKKSNNLGVNIAYTNVPLSKITGSNEPSEIIAGRFAFQVGGFKFARALSFFVCLSAFGAVAADVWAGSRVIVAAAKRDYIPFSSWLRRWDQNTDSPINALLAQAIWCALIIIFYPYNDPFAFFVSLGVYCMWIFLFLSALGLLIMRFTYPNLHRPFKVWRIIPIVFIIFALFIIFGSFVNDNTPQVHPDQPNADQQCESSKDITYAIYKYYLPYIVGFVVIGVGGICWTLLYELGVRIVIRSNTAGSSSRNSSDVIPEAGG</sequence>
<dbReference type="InterPro" id="IPR002293">
    <property type="entry name" value="AA/rel_permease1"/>
</dbReference>
<accession>A0A9N8WEZ3</accession>
<comment type="caution">
    <text evidence="6">The sequence shown here is derived from an EMBL/GenBank/DDBJ whole genome shotgun (WGS) entry which is preliminary data.</text>
</comment>
<evidence type="ECO:0000256" key="2">
    <source>
        <dbReference type="ARBA" id="ARBA00022692"/>
    </source>
</evidence>
<dbReference type="InterPro" id="IPR050598">
    <property type="entry name" value="AminoAcid_Transporter"/>
</dbReference>
<dbReference type="PANTHER" id="PTHR11785">
    <property type="entry name" value="AMINO ACID TRANSPORTER"/>
    <property type="match status" value="1"/>
</dbReference>
<feature type="transmembrane region" description="Helical" evidence="5">
    <location>
        <begin position="53"/>
        <end position="73"/>
    </location>
</feature>
<dbReference type="EMBL" id="CAJVPS010000361">
    <property type="protein sequence ID" value="CAG8480553.1"/>
    <property type="molecule type" value="Genomic_DNA"/>
</dbReference>
<dbReference type="GO" id="GO:0015179">
    <property type="term" value="F:L-amino acid transmembrane transporter activity"/>
    <property type="evidence" value="ECO:0007669"/>
    <property type="project" value="TreeGrafter"/>
</dbReference>
<feature type="transmembrane region" description="Helical" evidence="5">
    <location>
        <begin position="185"/>
        <end position="205"/>
    </location>
</feature>
<evidence type="ECO:0000256" key="5">
    <source>
        <dbReference type="SAM" id="Phobius"/>
    </source>
</evidence>
<reference evidence="6" key="1">
    <citation type="submission" date="2021-06" db="EMBL/GenBank/DDBJ databases">
        <authorList>
            <person name="Kallberg Y."/>
            <person name="Tangrot J."/>
            <person name="Rosling A."/>
        </authorList>
    </citation>
    <scope>NUCLEOTIDE SEQUENCE</scope>
    <source>
        <strain evidence="6">FL130A</strain>
    </source>
</reference>